<reference evidence="2" key="1">
    <citation type="journal article" date="2018" name="J. Ind. Microbiol. Biotechnol.">
        <title>Genome mining reveals uncommon alkylpyrones as type III PKS products from myxobacteria.</title>
        <authorList>
            <person name="Hug J.J."/>
            <person name="Panter F."/>
            <person name="Krug D."/>
            <person name="Muller R."/>
        </authorList>
    </citation>
    <scope>NUCLEOTIDE SEQUENCE</scope>
    <source>
        <strain evidence="2">MNa10638</strain>
    </source>
</reference>
<evidence type="ECO:0000313" key="2">
    <source>
        <dbReference type="EMBL" id="AYM53159.1"/>
    </source>
</evidence>
<keyword evidence="1" id="KW-0732">Signal</keyword>
<feature type="signal peptide" evidence="1">
    <location>
        <begin position="1"/>
        <end position="29"/>
    </location>
</feature>
<evidence type="ECO:0008006" key="3">
    <source>
        <dbReference type="Google" id="ProtNLM"/>
    </source>
</evidence>
<organism evidence="2">
    <name type="scientific">Pseudenhygromyxa salsuginis</name>
    <dbReference type="NCBI Taxonomy" id="442868"/>
    <lineage>
        <taxon>Bacteria</taxon>
        <taxon>Pseudomonadati</taxon>
        <taxon>Myxococcota</taxon>
        <taxon>Polyangia</taxon>
        <taxon>Nannocystales</taxon>
        <taxon>Nannocystaceae</taxon>
        <taxon>Pseudenhygromyxa</taxon>
    </lineage>
</organism>
<protein>
    <recommendedName>
        <fullName evidence="3">Secreted protein</fullName>
    </recommendedName>
</protein>
<name>A0A3Q8I2Q0_9BACT</name>
<dbReference type="AlphaFoldDB" id="A0A3Q8I2Q0"/>
<proteinExistence type="predicted"/>
<accession>A0A3Q8I2Q0</accession>
<feature type="chain" id="PRO_5018616666" description="Secreted protein" evidence="1">
    <location>
        <begin position="30"/>
        <end position="101"/>
    </location>
</feature>
<sequence length="101" mass="10586">MQRNIARSLSLVLPTLALALVASTGVALAQPEADTVALEDQTTIVARTPDQTIDHGSTSLDASEPFEAGTCTMDCYAEYKACVKDDGCGCQADLDLCLSDC</sequence>
<evidence type="ECO:0000256" key="1">
    <source>
        <dbReference type="SAM" id="SignalP"/>
    </source>
</evidence>
<dbReference type="EMBL" id="MH908895">
    <property type="protein sequence ID" value="AYM53159.1"/>
    <property type="molecule type" value="Genomic_DNA"/>
</dbReference>